<reference evidence="2 3" key="1">
    <citation type="submission" date="2007-01" db="EMBL/GenBank/DDBJ databases">
        <authorList>
            <person name="Kobayashi T."/>
            <person name="Suzuki M."/>
            <person name="Inoue H."/>
            <person name="Itai R.N."/>
            <person name="Takahashi M."/>
            <person name="Nakanishi H."/>
            <person name="Mori S."/>
            <person name="Nishizawa N.K."/>
        </authorList>
    </citation>
    <scope>NUCLEOTIDE SEQUENCE [LARGE SCALE GENOMIC DNA]</scope>
    <source>
        <strain evidence="2 3">2740-80</strain>
    </source>
</reference>
<evidence type="ECO:0000313" key="2">
    <source>
        <dbReference type="EMBL" id="KNA55985.1"/>
    </source>
</evidence>
<evidence type="ECO:0000256" key="1">
    <source>
        <dbReference type="SAM" id="Phobius"/>
    </source>
</evidence>
<organism evidence="2 3">
    <name type="scientific">Vibrio cholerae 2740-80</name>
    <dbReference type="NCBI Taxonomy" id="412614"/>
    <lineage>
        <taxon>Bacteria</taxon>
        <taxon>Pseudomonadati</taxon>
        <taxon>Pseudomonadota</taxon>
        <taxon>Gammaproteobacteria</taxon>
        <taxon>Vibrionales</taxon>
        <taxon>Vibrionaceae</taxon>
        <taxon>Vibrio</taxon>
    </lineage>
</organism>
<protein>
    <submittedName>
        <fullName evidence="2">Uncharacterized protein</fullName>
    </submittedName>
</protein>
<dbReference type="Proteomes" id="UP000003017">
    <property type="component" value="Unassembled WGS sequence"/>
</dbReference>
<dbReference type="AntiFam" id="ANF00278">
    <property type="entry name" value="Spurious ORF motif from attC repeats"/>
</dbReference>
<feature type="transmembrane region" description="Helical" evidence="1">
    <location>
        <begin position="27"/>
        <end position="45"/>
    </location>
</feature>
<sequence length="261" mass="29240">MQLLWLSLVVMRCQPLRRALALKRKKVIFRTLSILAIIGSVLWFISEPSPEPAVVFVASLAAFFRDEVHGIIGAKFVSLSSRAAPIRDFQHYKYSFVSDNYISPAILDDLNGWVSDVGDQIVSINISDANQSNRYFGKVDTRHVSGTFPVVDYKSDDKYLSYQYVGCSFSGVHILKLVSNYGGSGYFHSLLLVTVMADSCIEFESTSKAIKKERFVIKKVGTIPLGDRYDGTVTYRLGFLTISACKGLKALRTKHERVFIL</sequence>
<proteinExistence type="predicted"/>
<keyword evidence="1" id="KW-0472">Membrane</keyword>
<keyword evidence="1" id="KW-1133">Transmembrane helix</keyword>
<gene>
    <name evidence="2" type="ORF">VC274080_023920</name>
</gene>
<keyword evidence="1" id="KW-0812">Transmembrane</keyword>
<dbReference type="EMBL" id="AAUT02000034">
    <property type="protein sequence ID" value="KNA55985.1"/>
    <property type="molecule type" value="Genomic_DNA"/>
</dbReference>
<reference evidence="2 3" key="2">
    <citation type="submission" date="2010-08" db="EMBL/GenBank/DDBJ databases">
        <title>The Genome Sequence of Vibrio cholerae strain 2740-80.</title>
        <authorList>
            <consortium name="The Broad Institute Genome Sequencing Platform"/>
            <person name="Colwell R."/>
            <person name="Young S.K."/>
            <person name="Zeng Q."/>
            <person name="Alvarado L."/>
            <person name="Berlin A."/>
            <person name="Chapman S."/>
            <person name="Chen Z."/>
            <person name="Freedman E."/>
            <person name="Gellesch M."/>
            <person name="Goldberg J."/>
            <person name="Griggs A."/>
            <person name="Gujja S."/>
            <person name="Heilman E."/>
            <person name="Heiman D."/>
            <person name="Howarth C."/>
            <person name="Larson L."/>
            <person name="Mehta T."/>
            <person name="Neiman D.N."/>
            <person name="Park D."/>
            <person name="Pearson M."/>
            <person name="Roberts A."/>
            <person name="Saif S."/>
            <person name="Shenoy N."/>
            <person name="Sisk P."/>
            <person name="Stolte C."/>
            <person name="Sykes S."/>
            <person name="White J."/>
            <person name="Yandava C."/>
            <person name="Borodovsky M."/>
            <person name="Heidelberg J."/>
            <person name="Haas B."/>
            <person name="Nusbaum C."/>
            <person name="Birren B."/>
        </authorList>
    </citation>
    <scope>NUCLEOTIDE SEQUENCE [LARGE SCALE GENOMIC DNA]</scope>
    <source>
        <strain evidence="2 3">2740-80</strain>
    </source>
</reference>
<dbReference type="AlphaFoldDB" id="A0A0K9UI40"/>
<name>A0A0K9UI40_VIBCL</name>
<comment type="caution">
    <text evidence="2">The sequence shown here is derived from an EMBL/GenBank/DDBJ whole genome shotgun (WGS) entry which is preliminary data.</text>
</comment>
<dbReference type="NCBIfam" id="NF041952">
    <property type="entry name" value="super_attC_Vc_1"/>
    <property type="match status" value="1"/>
</dbReference>
<evidence type="ECO:0000313" key="3">
    <source>
        <dbReference type="Proteomes" id="UP000003017"/>
    </source>
</evidence>
<accession>A0A0K9UI40</accession>